<name>A0A7K3LSB6_9ACTN</name>
<dbReference type="InterPro" id="IPR029447">
    <property type="entry name" value="DUF4439"/>
</dbReference>
<sequence>MSTIDSLTAAADAENAAIFTYGVITAFVTAARRPTVNENIAAHRTARDAVDAAITAAGGTPPLAAAGYTLPVDVTDPVSAAKVALAAEVDCTVAYRAVLEQADDEQARTLGVDELTASARRAADWRVALGDKPATVAFPGAPAT</sequence>
<proteinExistence type="predicted"/>
<dbReference type="AlphaFoldDB" id="A0A7K3LSB6"/>
<dbReference type="SUPFAM" id="SSF47240">
    <property type="entry name" value="Ferritin-like"/>
    <property type="match status" value="1"/>
</dbReference>
<comment type="caution">
    <text evidence="2">The sequence shown here is derived from an EMBL/GenBank/DDBJ whole genome shotgun (WGS) entry which is preliminary data.</text>
</comment>
<evidence type="ECO:0000313" key="3">
    <source>
        <dbReference type="Proteomes" id="UP000466307"/>
    </source>
</evidence>
<evidence type="ECO:0000259" key="1">
    <source>
        <dbReference type="Pfam" id="PF14530"/>
    </source>
</evidence>
<dbReference type="EMBL" id="JAADZU010000050">
    <property type="protein sequence ID" value="NDK90901.1"/>
    <property type="molecule type" value="Genomic_DNA"/>
</dbReference>
<dbReference type="InterPro" id="IPR012347">
    <property type="entry name" value="Ferritin-like"/>
</dbReference>
<feature type="domain" description="DUF4439" evidence="1">
    <location>
        <begin position="7"/>
        <end position="142"/>
    </location>
</feature>
<accession>A0A7K3LSB6</accession>
<evidence type="ECO:0000313" key="2">
    <source>
        <dbReference type="EMBL" id="NDK90901.1"/>
    </source>
</evidence>
<dbReference type="Proteomes" id="UP000466307">
    <property type="component" value="Unassembled WGS sequence"/>
</dbReference>
<dbReference type="InterPro" id="IPR009078">
    <property type="entry name" value="Ferritin-like_SF"/>
</dbReference>
<organism evidence="2 3">
    <name type="scientific">Gordonia desulfuricans</name>
    <dbReference type="NCBI Taxonomy" id="89051"/>
    <lineage>
        <taxon>Bacteria</taxon>
        <taxon>Bacillati</taxon>
        <taxon>Actinomycetota</taxon>
        <taxon>Actinomycetes</taxon>
        <taxon>Mycobacteriales</taxon>
        <taxon>Gordoniaceae</taxon>
        <taxon>Gordonia</taxon>
    </lineage>
</organism>
<gene>
    <name evidence="2" type="ORF">GYA93_15110</name>
</gene>
<dbReference type="Gene3D" id="1.20.1260.10">
    <property type="match status" value="1"/>
</dbReference>
<reference evidence="2 3" key="1">
    <citation type="submission" date="2020-01" db="EMBL/GenBank/DDBJ databases">
        <title>Investigation of new actinobacteria for the biodesulphurisation of diesel fuel.</title>
        <authorList>
            <person name="Athi Narayanan S.M."/>
        </authorList>
    </citation>
    <scope>NUCLEOTIDE SEQUENCE [LARGE SCALE GENOMIC DNA]</scope>
    <source>
        <strain evidence="2 3">213E</strain>
    </source>
</reference>
<keyword evidence="3" id="KW-1185">Reference proteome</keyword>
<dbReference type="CDD" id="cd00657">
    <property type="entry name" value="Ferritin_like"/>
    <property type="match status" value="1"/>
</dbReference>
<dbReference type="Pfam" id="PF14530">
    <property type="entry name" value="DUF4439"/>
    <property type="match status" value="1"/>
</dbReference>
<protein>
    <submittedName>
        <fullName evidence="2">Ferritin-like domain-containing protein</fullName>
    </submittedName>
</protein>
<dbReference type="RefSeq" id="WP_059039492.1">
    <property type="nucleotide sequence ID" value="NZ_JAADZU010000050.1"/>
</dbReference>